<evidence type="ECO:0000256" key="5">
    <source>
        <dbReference type="ARBA" id="ARBA00022737"/>
    </source>
</evidence>
<dbReference type="OrthoDB" id="44467at2759"/>
<evidence type="ECO:0000256" key="9">
    <source>
        <dbReference type="ARBA" id="ARBA00023136"/>
    </source>
</evidence>
<dbReference type="PROSITE" id="PS50920">
    <property type="entry name" value="SOLCAR"/>
    <property type="match status" value="3"/>
</dbReference>
<proteinExistence type="inferred from homology"/>
<organism evidence="12 13">
    <name type="scientific">Glonium stellatum</name>
    <dbReference type="NCBI Taxonomy" id="574774"/>
    <lineage>
        <taxon>Eukaryota</taxon>
        <taxon>Fungi</taxon>
        <taxon>Dikarya</taxon>
        <taxon>Ascomycota</taxon>
        <taxon>Pezizomycotina</taxon>
        <taxon>Dothideomycetes</taxon>
        <taxon>Pleosporomycetidae</taxon>
        <taxon>Gloniales</taxon>
        <taxon>Gloniaceae</taxon>
        <taxon>Glonium</taxon>
    </lineage>
</organism>
<dbReference type="InterPro" id="IPR023395">
    <property type="entry name" value="MCP_dom_sf"/>
</dbReference>
<keyword evidence="5" id="KW-0677">Repeat</keyword>
<evidence type="ECO:0000256" key="6">
    <source>
        <dbReference type="ARBA" id="ARBA00022792"/>
    </source>
</evidence>
<evidence type="ECO:0000256" key="8">
    <source>
        <dbReference type="ARBA" id="ARBA00023128"/>
    </source>
</evidence>
<keyword evidence="7" id="KW-1133">Transmembrane helix</keyword>
<evidence type="ECO:0000256" key="1">
    <source>
        <dbReference type="ARBA" id="ARBA00004448"/>
    </source>
</evidence>
<keyword evidence="13" id="KW-1185">Reference proteome</keyword>
<dbReference type="PANTHER" id="PTHR45788:SF3">
    <property type="entry name" value="TRICARBOXYLATE TRANSPORT PROTEIN"/>
    <property type="match status" value="1"/>
</dbReference>
<dbReference type="Gene3D" id="1.50.40.10">
    <property type="entry name" value="Mitochondrial carrier domain"/>
    <property type="match status" value="1"/>
</dbReference>
<evidence type="ECO:0000256" key="10">
    <source>
        <dbReference type="PROSITE-ProRule" id="PRU00282"/>
    </source>
</evidence>
<dbReference type="EMBL" id="KV750467">
    <property type="protein sequence ID" value="OCL04607.1"/>
    <property type="molecule type" value="Genomic_DNA"/>
</dbReference>
<keyword evidence="9 10" id="KW-0472">Membrane</keyword>
<name>A0A8E2JPH2_9PEZI</name>
<dbReference type="Pfam" id="PF00153">
    <property type="entry name" value="Mito_carr"/>
    <property type="match status" value="3"/>
</dbReference>
<evidence type="ECO:0000313" key="13">
    <source>
        <dbReference type="Proteomes" id="UP000250140"/>
    </source>
</evidence>
<dbReference type="AlphaFoldDB" id="A0A8E2JPH2"/>
<dbReference type="Proteomes" id="UP000250140">
    <property type="component" value="Unassembled WGS sequence"/>
</dbReference>
<accession>A0A8E2JPH2</accession>
<evidence type="ECO:0000256" key="11">
    <source>
        <dbReference type="RuleBase" id="RU000488"/>
    </source>
</evidence>
<feature type="repeat" description="Solcar" evidence="10">
    <location>
        <begin position="12"/>
        <end position="100"/>
    </location>
</feature>
<comment type="subcellular location">
    <subcellularLocation>
        <location evidence="1">Mitochondrion inner membrane</location>
        <topology evidence="1">Multi-pass membrane protein</topology>
    </subcellularLocation>
</comment>
<feature type="repeat" description="Solcar" evidence="10">
    <location>
        <begin position="205"/>
        <end position="287"/>
    </location>
</feature>
<keyword evidence="4 10" id="KW-0812">Transmembrane</keyword>
<dbReference type="PANTHER" id="PTHR45788">
    <property type="entry name" value="SUCCINATE/FUMARATE MITOCHONDRIAL TRANSPORTER-RELATED"/>
    <property type="match status" value="1"/>
</dbReference>
<evidence type="ECO:0000256" key="7">
    <source>
        <dbReference type="ARBA" id="ARBA00022989"/>
    </source>
</evidence>
<reference evidence="12 13" key="1">
    <citation type="journal article" date="2016" name="Nat. Commun.">
        <title>Ectomycorrhizal ecology is imprinted in the genome of the dominant symbiotic fungus Cenococcum geophilum.</title>
        <authorList>
            <consortium name="DOE Joint Genome Institute"/>
            <person name="Peter M."/>
            <person name="Kohler A."/>
            <person name="Ohm R.A."/>
            <person name="Kuo A."/>
            <person name="Krutzmann J."/>
            <person name="Morin E."/>
            <person name="Arend M."/>
            <person name="Barry K.W."/>
            <person name="Binder M."/>
            <person name="Choi C."/>
            <person name="Clum A."/>
            <person name="Copeland A."/>
            <person name="Grisel N."/>
            <person name="Haridas S."/>
            <person name="Kipfer T."/>
            <person name="LaButti K."/>
            <person name="Lindquist E."/>
            <person name="Lipzen A."/>
            <person name="Maire R."/>
            <person name="Meier B."/>
            <person name="Mihaltcheva S."/>
            <person name="Molinier V."/>
            <person name="Murat C."/>
            <person name="Poggeler S."/>
            <person name="Quandt C.A."/>
            <person name="Sperisen C."/>
            <person name="Tritt A."/>
            <person name="Tisserant E."/>
            <person name="Crous P.W."/>
            <person name="Henrissat B."/>
            <person name="Nehls U."/>
            <person name="Egli S."/>
            <person name="Spatafora J.W."/>
            <person name="Grigoriev I.V."/>
            <person name="Martin F.M."/>
        </authorList>
    </citation>
    <scope>NUCLEOTIDE SEQUENCE [LARGE SCALE GENOMIC DNA]</scope>
    <source>
        <strain evidence="12 13">CBS 207.34</strain>
    </source>
</reference>
<dbReference type="InterPro" id="IPR049563">
    <property type="entry name" value="TXTP-like"/>
</dbReference>
<comment type="similarity">
    <text evidence="2 11">Belongs to the mitochondrial carrier (TC 2.A.29) family.</text>
</comment>
<dbReference type="PRINTS" id="PR00926">
    <property type="entry name" value="MITOCARRIER"/>
</dbReference>
<keyword evidence="6" id="KW-0999">Mitochondrion inner membrane</keyword>
<dbReference type="GO" id="GO:0005743">
    <property type="term" value="C:mitochondrial inner membrane"/>
    <property type="evidence" value="ECO:0007669"/>
    <property type="project" value="UniProtKB-SubCell"/>
</dbReference>
<dbReference type="InterPro" id="IPR002067">
    <property type="entry name" value="MCP"/>
</dbReference>
<sequence>MVPKSGANDSKTTPLVSLIAGGVAGGVEAATSYPFEFAKTRVQLRSEKGIPTPKNPFLVVSQVYREEGVRALYKGCSTLVVGSIAKDGVRFLFFDSIKHAFADPETGTLSPIRNLLAGMTAGVVASITAVTPTERIKTALIDDARAEKRFHSPLHATRLIYQESGISGLYRGFAGTTLKQASATAFRMGTYNILKDFEVKRDIPQTTATNFANGAVAGTVTTLCTQPFDTIKTRSQSAKGTSTVEAVKSILLDHGFRGFWRGTTMRLGRTVFSGGILFTVYEMVAGVLNPILVKVEHTIHVDG</sequence>
<gene>
    <name evidence="12" type="ORF">AOQ84DRAFT_346010</name>
</gene>
<dbReference type="GO" id="GO:0071913">
    <property type="term" value="F:citrate secondary active transmembrane transporter activity"/>
    <property type="evidence" value="ECO:0007669"/>
    <property type="project" value="TreeGrafter"/>
</dbReference>
<feature type="repeat" description="Solcar" evidence="10">
    <location>
        <begin position="109"/>
        <end position="197"/>
    </location>
</feature>
<dbReference type="InterPro" id="IPR018108">
    <property type="entry name" value="MCP_transmembrane"/>
</dbReference>
<dbReference type="SUPFAM" id="SSF103506">
    <property type="entry name" value="Mitochondrial carrier"/>
    <property type="match status" value="1"/>
</dbReference>
<evidence type="ECO:0000313" key="12">
    <source>
        <dbReference type="EMBL" id="OCL04607.1"/>
    </source>
</evidence>
<evidence type="ECO:0000256" key="4">
    <source>
        <dbReference type="ARBA" id="ARBA00022692"/>
    </source>
</evidence>
<evidence type="ECO:0000256" key="2">
    <source>
        <dbReference type="ARBA" id="ARBA00006375"/>
    </source>
</evidence>
<evidence type="ECO:0000256" key="3">
    <source>
        <dbReference type="ARBA" id="ARBA00022448"/>
    </source>
</evidence>
<dbReference type="GO" id="GO:0006843">
    <property type="term" value="P:mitochondrial citrate transmembrane transport"/>
    <property type="evidence" value="ECO:0007669"/>
    <property type="project" value="TreeGrafter"/>
</dbReference>
<keyword evidence="8" id="KW-0496">Mitochondrion</keyword>
<keyword evidence="3 11" id="KW-0813">Transport</keyword>
<protein>
    <submittedName>
        <fullName evidence="12">Tricarboxylate transport protein-like protein</fullName>
    </submittedName>
</protein>